<keyword evidence="1" id="KW-0732">Signal</keyword>
<accession>A0A363UKG3</accession>
<sequence>MKLKSTMVAALSVAGIGAALPAQAELDASIGVASEYVFRGLASGSPQVWGGLDYSHRSGAYGGVWVSNTSAFGLDSDGDGQVDSVADGNEEVDFYAGWGNGLVDLGAIYYAYPSQPSQGGSSITEIYAGTAIGPFTGYLWYAPAGVDGPDDDEYLYVDLNVDTPLTDSTSLGWHVGYVEPLGDAYEVRASLPESDPNFVKNADDGRFDFGVSLNIQDYFLALTYLEGSGGGFSTIVGYSWALPVE</sequence>
<evidence type="ECO:0000313" key="3">
    <source>
        <dbReference type="Proteomes" id="UP000251800"/>
    </source>
</evidence>
<protein>
    <recommendedName>
        <fullName evidence="4">Histidine kinase</fullName>
    </recommendedName>
</protein>
<evidence type="ECO:0000313" key="2">
    <source>
        <dbReference type="EMBL" id="PWN55908.1"/>
    </source>
</evidence>
<organism evidence="2 3">
    <name type="scientific">Abyssibacter profundi</name>
    <dbReference type="NCBI Taxonomy" id="2182787"/>
    <lineage>
        <taxon>Bacteria</taxon>
        <taxon>Pseudomonadati</taxon>
        <taxon>Pseudomonadota</taxon>
        <taxon>Gammaproteobacteria</taxon>
        <taxon>Chromatiales</taxon>
        <taxon>Oceanococcaceae</taxon>
        <taxon>Abyssibacter</taxon>
    </lineage>
</organism>
<dbReference type="InterPro" id="IPR010239">
    <property type="entry name" value="CHP02001"/>
</dbReference>
<name>A0A363UKG3_9GAMM</name>
<dbReference type="Pfam" id="PF09694">
    <property type="entry name" value="Gcw_chp"/>
    <property type="match status" value="1"/>
</dbReference>
<dbReference type="EMBL" id="QEQK01000007">
    <property type="protein sequence ID" value="PWN55908.1"/>
    <property type="molecule type" value="Genomic_DNA"/>
</dbReference>
<dbReference type="NCBIfam" id="TIGR02001">
    <property type="entry name" value="gcw_chp"/>
    <property type="match status" value="1"/>
</dbReference>
<gene>
    <name evidence="2" type="ORF">DEH80_08760</name>
</gene>
<feature type="chain" id="PRO_5016925123" description="Histidine kinase" evidence="1">
    <location>
        <begin position="25"/>
        <end position="245"/>
    </location>
</feature>
<dbReference type="AlphaFoldDB" id="A0A363UKG3"/>
<feature type="signal peptide" evidence="1">
    <location>
        <begin position="1"/>
        <end position="24"/>
    </location>
</feature>
<dbReference type="RefSeq" id="WP_109720123.1">
    <property type="nucleotide sequence ID" value="NZ_QEQK01000007.1"/>
</dbReference>
<evidence type="ECO:0000256" key="1">
    <source>
        <dbReference type="SAM" id="SignalP"/>
    </source>
</evidence>
<keyword evidence="3" id="KW-1185">Reference proteome</keyword>
<proteinExistence type="predicted"/>
<comment type="caution">
    <text evidence="2">The sequence shown here is derived from an EMBL/GenBank/DDBJ whole genome shotgun (WGS) entry which is preliminary data.</text>
</comment>
<dbReference type="OrthoDB" id="9793561at2"/>
<reference evidence="2 3" key="1">
    <citation type="submission" date="2018-05" db="EMBL/GenBank/DDBJ databases">
        <title>Abyssibacter profundi OUC007T gen. nov., sp. nov, a marine bacterium isolated from seawater of the Mariana Trench.</title>
        <authorList>
            <person name="Zhou S."/>
        </authorList>
    </citation>
    <scope>NUCLEOTIDE SEQUENCE [LARGE SCALE GENOMIC DNA]</scope>
    <source>
        <strain evidence="2 3">OUC007</strain>
    </source>
</reference>
<evidence type="ECO:0008006" key="4">
    <source>
        <dbReference type="Google" id="ProtNLM"/>
    </source>
</evidence>
<dbReference type="Proteomes" id="UP000251800">
    <property type="component" value="Unassembled WGS sequence"/>
</dbReference>